<feature type="compositionally biased region" description="Basic and acidic residues" evidence="1">
    <location>
        <begin position="92"/>
        <end position="107"/>
    </location>
</feature>
<accession>F2NP23</accession>
<evidence type="ECO:0000313" key="3">
    <source>
        <dbReference type="EMBL" id="AEB11611.1"/>
    </source>
</evidence>
<dbReference type="EMBL" id="CP002630">
    <property type="protein sequence ID" value="AEB11611.1"/>
    <property type="molecule type" value="Genomic_DNA"/>
</dbReference>
<reference evidence="3 4" key="1">
    <citation type="journal article" date="2012" name="Stand. Genomic Sci.">
        <title>Complete genome sequence of the aerobic, heterotroph Marinithermus hydrothermalis type strain (T1(T)) from a deep-sea hydrothermal vent chimney.</title>
        <authorList>
            <person name="Copeland A."/>
            <person name="Gu W."/>
            <person name="Yasawong M."/>
            <person name="Lapidus A."/>
            <person name="Lucas S."/>
            <person name="Deshpande S."/>
            <person name="Pagani I."/>
            <person name="Tapia R."/>
            <person name="Cheng J.F."/>
            <person name="Goodwin L.A."/>
            <person name="Pitluck S."/>
            <person name="Liolios K."/>
            <person name="Ivanova N."/>
            <person name="Mavromatis K."/>
            <person name="Mikhailova N."/>
            <person name="Pati A."/>
            <person name="Chen A."/>
            <person name="Palaniappan K."/>
            <person name="Land M."/>
            <person name="Pan C."/>
            <person name="Brambilla E.M."/>
            <person name="Rohde M."/>
            <person name="Tindall B.J."/>
            <person name="Sikorski J."/>
            <person name="Goker M."/>
            <person name="Detter J.C."/>
            <person name="Bristow J."/>
            <person name="Eisen J.A."/>
            <person name="Markowitz V."/>
            <person name="Hugenholtz P."/>
            <person name="Kyrpides N.C."/>
            <person name="Klenk H.P."/>
            <person name="Woyke T."/>
        </authorList>
    </citation>
    <scope>NUCLEOTIDE SEQUENCE [LARGE SCALE GENOMIC DNA]</scope>
    <source>
        <strain evidence="4">DSM 14884 / JCM 11576 / T1</strain>
    </source>
</reference>
<keyword evidence="4" id="KW-1185">Reference proteome</keyword>
<evidence type="ECO:0000256" key="2">
    <source>
        <dbReference type="SAM" id="Phobius"/>
    </source>
</evidence>
<dbReference type="KEGG" id="mhd:Marky_0865"/>
<keyword evidence="2" id="KW-0812">Transmembrane</keyword>
<feature type="transmembrane region" description="Helical" evidence="2">
    <location>
        <begin position="42"/>
        <end position="65"/>
    </location>
</feature>
<evidence type="ECO:0000313" key="4">
    <source>
        <dbReference type="Proteomes" id="UP000007030"/>
    </source>
</evidence>
<sequence>MRLVHWLSFAILVSFSLAALFHHYSQPDARVALWGLGSLPVVWVAGGAFALGFLAGGVYALAWWLRALQASRTYRKEIARLQAEIEALKARHPEDEEVPRIPDRDLPLGEDAGA</sequence>
<keyword evidence="2" id="KW-0472">Membrane</keyword>
<dbReference type="HOGENOM" id="CLU_2143288_0_0_0"/>
<dbReference type="Proteomes" id="UP000007030">
    <property type="component" value="Chromosome"/>
</dbReference>
<evidence type="ECO:0000256" key="1">
    <source>
        <dbReference type="SAM" id="MobiDB-lite"/>
    </source>
</evidence>
<dbReference type="RefSeq" id="WP_013703661.1">
    <property type="nucleotide sequence ID" value="NC_015387.1"/>
</dbReference>
<protein>
    <submittedName>
        <fullName evidence="3">Uncharacterized protein</fullName>
    </submittedName>
</protein>
<feature type="region of interest" description="Disordered" evidence="1">
    <location>
        <begin position="92"/>
        <end position="114"/>
    </location>
</feature>
<keyword evidence="2" id="KW-1133">Transmembrane helix</keyword>
<dbReference type="eggNOG" id="ENOG502ZK0Z">
    <property type="taxonomic scope" value="Bacteria"/>
</dbReference>
<organism evidence="3 4">
    <name type="scientific">Marinithermus hydrothermalis (strain DSM 14884 / JCM 11576 / T1)</name>
    <dbReference type="NCBI Taxonomy" id="869210"/>
    <lineage>
        <taxon>Bacteria</taxon>
        <taxon>Thermotogati</taxon>
        <taxon>Deinococcota</taxon>
        <taxon>Deinococci</taxon>
        <taxon>Thermales</taxon>
        <taxon>Thermaceae</taxon>
        <taxon>Marinithermus</taxon>
    </lineage>
</organism>
<dbReference type="GO" id="GO:0005886">
    <property type="term" value="C:plasma membrane"/>
    <property type="evidence" value="ECO:0007669"/>
    <property type="project" value="InterPro"/>
</dbReference>
<dbReference type="AlphaFoldDB" id="F2NP23"/>
<gene>
    <name evidence="3" type="ordered locus">Marky_0865</name>
</gene>
<proteinExistence type="predicted"/>
<dbReference type="STRING" id="869210.Marky_0865"/>
<name>F2NP23_MARHT</name>